<feature type="non-terminal residue" evidence="1">
    <location>
        <position position="1"/>
    </location>
</feature>
<keyword evidence="2" id="KW-1185">Reference proteome</keyword>
<name>A0ABV0ZDQ4_9TELE</name>
<evidence type="ECO:0000313" key="1">
    <source>
        <dbReference type="EMBL" id="MEQ2304012.1"/>
    </source>
</evidence>
<gene>
    <name evidence="1" type="ORF">AMECASPLE_022648</name>
</gene>
<protein>
    <submittedName>
        <fullName evidence="1">Uncharacterized protein</fullName>
    </submittedName>
</protein>
<evidence type="ECO:0000313" key="2">
    <source>
        <dbReference type="Proteomes" id="UP001469553"/>
    </source>
</evidence>
<accession>A0ABV0ZDQ4</accession>
<dbReference type="EMBL" id="JAHRIP010058461">
    <property type="protein sequence ID" value="MEQ2304012.1"/>
    <property type="molecule type" value="Genomic_DNA"/>
</dbReference>
<dbReference type="PANTHER" id="PTHR16206">
    <property type="entry name" value="DEP DOMAIN-CONTAINING"/>
    <property type="match status" value="1"/>
</dbReference>
<reference evidence="1 2" key="1">
    <citation type="submission" date="2021-06" db="EMBL/GenBank/DDBJ databases">
        <authorList>
            <person name="Palmer J.M."/>
        </authorList>
    </citation>
    <scope>NUCLEOTIDE SEQUENCE [LARGE SCALE GENOMIC DNA]</scope>
    <source>
        <strain evidence="1 2">AS_MEX2019</strain>
        <tissue evidence="1">Muscle</tissue>
    </source>
</reference>
<dbReference type="Proteomes" id="UP001469553">
    <property type="component" value="Unassembled WGS sequence"/>
</dbReference>
<proteinExistence type="predicted"/>
<comment type="caution">
    <text evidence="1">The sequence shown here is derived from an EMBL/GenBank/DDBJ whole genome shotgun (WGS) entry which is preliminary data.</text>
</comment>
<sequence length="222" mass="25091">FNRNSSLIITVMAAAARLFIRGAHSTLSIYGVGIWKQSSFGNALLKLSAGCSSRLKSQRRHAAHFTFQPDPVPTQYGPTQKMNLFQSVTSALDNTLASDPTADQHKVIKYAGSDTDFSASPAFCKQIKRVDCEEQKVIGTQIPLQQLLEGLIADKELPVKDKKKRLKQFQKSYPEVYQKRFPTEESKAAVIPEETPRLKPHLMFFNLKKPFQPFQRSWSFRA</sequence>
<organism evidence="1 2">
    <name type="scientific">Ameca splendens</name>
    <dbReference type="NCBI Taxonomy" id="208324"/>
    <lineage>
        <taxon>Eukaryota</taxon>
        <taxon>Metazoa</taxon>
        <taxon>Chordata</taxon>
        <taxon>Craniata</taxon>
        <taxon>Vertebrata</taxon>
        <taxon>Euteleostomi</taxon>
        <taxon>Actinopterygii</taxon>
        <taxon>Neopterygii</taxon>
        <taxon>Teleostei</taxon>
        <taxon>Neoteleostei</taxon>
        <taxon>Acanthomorphata</taxon>
        <taxon>Ovalentaria</taxon>
        <taxon>Atherinomorphae</taxon>
        <taxon>Cyprinodontiformes</taxon>
        <taxon>Goodeidae</taxon>
        <taxon>Ameca</taxon>
    </lineage>
</organism>
<dbReference type="PANTHER" id="PTHR16206:SF11">
    <property type="entry name" value="DEP DOMAIN-CONTAINING PROTEIN 1B"/>
    <property type="match status" value="1"/>
</dbReference>